<proteinExistence type="inferred from homology"/>
<evidence type="ECO:0000313" key="10">
    <source>
        <dbReference type="Proteomes" id="UP000682892"/>
    </source>
</evidence>
<dbReference type="STRING" id="7159.Q0IFT0"/>
<dbReference type="InterPro" id="IPR052954">
    <property type="entry name" value="GPCR-Ligand_Int"/>
</dbReference>
<dbReference type="EMBL" id="CH477294">
    <property type="protein sequence ID" value="EAT44452.1"/>
    <property type="molecule type" value="Genomic_DNA"/>
</dbReference>
<evidence type="ECO:0000256" key="1">
    <source>
        <dbReference type="ARBA" id="ARBA00004370"/>
    </source>
</evidence>
<evidence type="ECO:0000313" key="9">
    <source>
        <dbReference type="EMBL" id="EAT44452.1"/>
    </source>
</evidence>
<keyword evidence="4 7" id="KW-1133">Transmembrane helix</keyword>
<dbReference type="OMA" id="VITSQWH"/>
<keyword evidence="6" id="KW-0297">G-protein coupled receptor</keyword>
<dbReference type="PaxDb" id="7159-AAEL018316-PA"/>
<reference evidence="9" key="1">
    <citation type="submission" date="2005-10" db="EMBL/GenBank/DDBJ databases">
        <authorList>
            <person name="Loftus B.J."/>
            <person name="Nene V.M."/>
            <person name="Hannick L.I."/>
            <person name="Bidwell S."/>
            <person name="Haas B."/>
            <person name="Amedeo P."/>
            <person name="Orvis J."/>
            <person name="Wortman J.R."/>
            <person name="White O.R."/>
            <person name="Salzberg S."/>
            <person name="Shumway M."/>
            <person name="Koo H."/>
            <person name="Zhao Y."/>
            <person name="Holmes M."/>
            <person name="Miller J."/>
            <person name="Schatz M."/>
            <person name="Pop M."/>
            <person name="Pai G."/>
            <person name="Utterback T."/>
            <person name="Rogers Y.-H."/>
            <person name="Kravitz S."/>
            <person name="Fraser C.M."/>
        </authorList>
    </citation>
    <scope>NUCLEOTIDE SEQUENCE</scope>
    <source>
        <strain evidence="9">Liverpool</strain>
    </source>
</reference>
<dbReference type="InterPro" id="IPR000276">
    <property type="entry name" value="GPCR_Rhodpsn"/>
</dbReference>
<dbReference type="Proteomes" id="UP000682892">
    <property type="component" value="Chromosome 2"/>
</dbReference>
<dbReference type="GO" id="GO:0004930">
    <property type="term" value="F:G protein-coupled receptor activity"/>
    <property type="evidence" value="ECO:0007669"/>
    <property type="project" value="UniProtKB-KW"/>
</dbReference>
<dbReference type="PROSITE" id="PS00237">
    <property type="entry name" value="G_PROTEIN_RECEP_F1_1"/>
    <property type="match status" value="1"/>
</dbReference>
<dbReference type="Pfam" id="PF00001">
    <property type="entry name" value="7tm_1"/>
    <property type="match status" value="1"/>
</dbReference>
<keyword evidence="6" id="KW-0807">Transducer</keyword>
<dbReference type="PANTHER" id="PTHR46641">
    <property type="entry name" value="FMRFAMIDE RECEPTOR-RELATED"/>
    <property type="match status" value="1"/>
</dbReference>
<dbReference type="PANTHER" id="PTHR46641:SF25">
    <property type="entry name" value="CNMAMIDE RECEPTOR-RELATED"/>
    <property type="match status" value="1"/>
</dbReference>
<evidence type="ECO:0000259" key="8">
    <source>
        <dbReference type="PROSITE" id="PS50262"/>
    </source>
</evidence>
<dbReference type="Gene3D" id="1.20.1070.10">
    <property type="entry name" value="Rhodopsin 7-helix transmembrane proteins"/>
    <property type="match status" value="1"/>
</dbReference>
<dbReference type="SUPFAM" id="SSF81321">
    <property type="entry name" value="Family A G protein-coupled receptor-like"/>
    <property type="match status" value="1"/>
</dbReference>
<sequence>MVTSSDTNLSWYTTISDRVLNELLEGGLEDSNVSSVLLKTTSYSSHLATTDDLWIYQTTFLPDVQQTSRDSSSSSYDIDQQTFVYYAEVLSVINFYYIPALVLFGSIGNILSVLVFFKTKLKKLSSSYYLAALGLSDTCYLVGLFIPWLNLVDIKIYTLEFYCQFFTFFSNLCSFLSVWFVVAFTVERFIAVLYPLKRQTMCTVRRAKMVITALTLIGVFISLPVIFFASPQYSPAMNETICDMPEEYKVS</sequence>
<comment type="subcellular location">
    <subcellularLocation>
        <location evidence="1">Membrane</location>
    </subcellularLocation>
</comment>
<evidence type="ECO:0000256" key="3">
    <source>
        <dbReference type="ARBA" id="ARBA00022692"/>
    </source>
</evidence>
<dbReference type="AlphaFoldDB" id="Q0IFT0"/>
<protein>
    <submittedName>
        <fullName evidence="9">AAEL004153-PA</fullName>
    </submittedName>
</protein>
<evidence type="ECO:0000256" key="5">
    <source>
        <dbReference type="ARBA" id="ARBA00023136"/>
    </source>
</evidence>
<dbReference type="PROSITE" id="PS50262">
    <property type="entry name" value="G_PROTEIN_RECEP_F1_2"/>
    <property type="match status" value="1"/>
</dbReference>
<name>Q0IFT0_AEDAE</name>
<reference evidence="9" key="3">
    <citation type="submission" date="2012-09" db="EMBL/GenBank/DDBJ databases">
        <authorList>
            <consortium name="VectorBase"/>
        </authorList>
    </citation>
    <scope>NUCLEOTIDE SEQUENCE</scope>
    <source>
        <strain evidence="9">Liverpool</strain>
    </source>
</reference>
<dbReference type="eggNOG" id="KOG3656">
    <property type="taxonomic scope" value="Eukaryota"/>
</dbReference>
<gene>
    <name evidence="9" type="ORF">AaeL_AAEL004153</name>
</gene>
<dbReference type="VEuPathDB" id="VectorBase:AAEL018316"/>
<dbReference type="PRINTS" id="PR00237">
    <property type="entry name" value="GPCRRHODOPSN"/>
</dbReference>
<dbReference type="HOGENOM" id="CLU_009579_24_0_1"/>
<dbReference type="PhylomeDB" id="Q0IFT0"/>
<keyword evidence="5 7" id="KW-0472">Membrane</keyword>
<feature type="transmembrane region" description="Helical" evidence="7">
    <location>
        <begin position="161"/>
        <end position="186"/>
    </location>
</feature>
<feature type="domain" description="G-protein coupled receptors family 1 profile" evidence="8">
    <location>
        <begin position="108"/>
        <end position="251"/>
    </location>
</feature>
<feature type="transmembrane region" description="Helical" evidence="7">
    <location>
        <begin position="207"/>
        <end position="229"/>
    </location>
</feature>
<evidence type="ECO:0000256" key="7">
    <source>
        <dbReference type="SAM" id="Phobius"/>
    </source>
</evidence>
<dbReference type="InterPro" id="IPR017452">
    <property type="entry name" value="GPCR_Rhodpsn_7TM"/>
</dbReference>
<organism evidence="9 10">
    <name type="scientific">Aedes aegypti</name>
    <name type="common">Yellowfever mosquito</name>
    <name type="synonym">Culex aegypti</name>
    <dbReference type="NCBI Taxonomy" id="7159"/>
    <lineage>
        <taxon>Eukaryota</taxon>
        <taxon>Metazoa</taxon>
        <taxon>Ecdysozoa</taxon>
        <taxon>Arthropoda</taxon>
        <taxon>Hexapoda</taxon>
        <taxon>Insecta</taxon>
        <taxon>Pterygota</taxon>
        <taxon>Neoptera</taxon>
        <taxon>Endopterygota</taxon>
        <taxon>Diptera</taxon>
        <taxon>Nematocera</taxon>
        <taxon>Culicoidea</taxon>
        <taxon>Culicidae</taxon>
        <taxon>Culicinae</taxon>
        <taxon>Aedini</taxon>
        <taxon>Aedes</taxon>
        <taxon>Stegomyia</taxon>
    </lineage>
</organism>
<keyword evidence="3 6" id="KW-0812">Transmembrane</keyword>
<feature type="transmembrane region" description="Helical" evidence="7">
    <location>
        <begin position="95"/>
        <end position="117"/>
    </location>
</feature>
<keyword evidence="6" id="KW-0675">Receptor</keyword>
<accession>Q0IFT0</accession>
<reference evidence="9" key="2">
    <citation type="journal article" date="2007" name="Science">
        <title>Genome sequence of Aedes aegypti, a major arbovirus vector.</title>
        <authorList>
            <person name="Nene V."/>
            <person name="Wortman J.R."/>
            <person name="Lawson D."/>
            <person name="Haas B."/>
            <person name="Kodira C."/>
            <person name="Tu Z.J."/>
            <person name="Loftus B."/>
            <person name="Xi Z."/>
            <person name="Megy K."/>
            <person name="Grabherr M."/>
            <person name="Ren Q."/>
            <person name="Zdobnov E.M."/>
            <person name="Lobo N.F."/>
            <person name="Campbell K.S."/>
            <person name="Brown S.E."/>
            <person name="Bonaldo M.F."/>
            <person name="Zhu J."/>
            <person name="Sinkins S.P."/>
            <person name="Hogenkamp D.G."/>
            <person name="Amedeo P."/>
            <person name="Arensburger P."/>
            <person name="Atkinson P.W."/>
            <person name="Bidwell S."/>
            <person name="Biedler J."/>
            <person name="Birney E."/>
            <person name="Bruggner R.V."/>
            <person name="Costas J."/>
            <person name="Coy M.R."/>
            <person name="Crabtree J."/>
            <person name="Crawford M."/>
            <person name="Debruyn B."/>
            <person name="Decaprio D."/>
            <person name="Eiglmeier K."/>
            <person name="Eisenstadt E."/>
            <person name="El-Dorry H."/>
            <person name="Gelbart W.M."/>
            <person name="Gomes S.L."/>
            <person name="Hammond M."/>
            <person name="Hannick L.I."/>
            <person name="Hogan J.R."/>
            <person name="Holmes M.H."/>
            <person name="Jaffe D."/>
            <person name="Johnston J.S."/>
            <person name="Kennedy R.C."/>
            <person name="Koo H."/>
            <person name="Kravitz S."/>
            <person name="Kriventseva E.V."/>
            <person name="Kulp D."/>
            <person name="Labutti K."/>
            <person name="Lee E."/>
            <person name="Li S."/>
            <person name="Lovin D.D."/>
            <person name="Mao C."/>
            <person name="Mauceli E."/>
            <person name="Menck C.F."/>
            <person name="Miller J.R."/>
            <person name="Montgomery P."/>
            <person name="Mori A."/>
            <person name="Nascimento A.L."/>
            <person name="Naveira H.F."/>
            <person name="Nusbaum C."/>
            <person name="O'leary S."/>
            <person name="Orvis J."/>
            <person name="Pertea M."/>
            <person name="Quesneville H."/>
            <person name="Reidenbach K.R."/>
            <person name="Rogers Y.H."/>
            <person name="Roth C.W."/>
            <person name="Schneider J.R."/>
            <person name="Schatz M."/>
            <person name="Shumway M."/>
            <person name="Stanke M."/>
            <person name="Stinson E.O."/>
            <person name="Tubio J.M."/>
            <person name="Vanzee J.P."/>
            <person name="Verjovski-Almeida S."/>
            <person name="Werner D."/>
            <person name="White O."/>
            <person name="Wyder S."/>
            <person name="Zeng Q."/>
            <person name="Zhao Q."/>
            <person name="Zhao Y."/>
            <person name="Hill C.A."/>
            <person name="Raikhel A.S."/>
            <person name="Soares M.B."/>
            <person name="Knudson D.L."/>
            <person name="Lee N.H."/>
            <person name="Galagan J."/>
            <person name="Salzberg S.L."/>
            <person name="Paulsen I.T."/>
            <person name="Dimopoulos G."/>
            <person name="Collins F.H."/>
            <person name="Birren B."/>
            <person name="Fraser-Liggett C.M."/>
            <person name="Severson D.W."/>
        </authorList>
    </citation>
    <scope>NUCLEOTIDE SEQUENCE [LARGE SCALE GENOMIC DNA]</scope>
    <source>
        <strain evidence="9">Liverpool</strain>
    </source>
</reference>
<comment type="similarity">
    <text evidence="2 6">Belongs to the G-protein coupled receptor 1 family.</text>
</comment>
<evidence type="ECO:0000256" key="4">
    <source>
        <dbReference type="ARBA" id="ARBA00022989"/>
    </source>
</evidence>
<evidence type="ECO:0000256" key="2">
    <source>
        <dbReference type="ARBA" id="ARBA00010663"/>
    </source>
</evidence>
<dbReference type="GO" id="GO:0016020">
    <property type="term" value="C:membrane"/>
    <property type="evidence" value="ECO:0007669"/>
    <property type="project" value="UniProtKB-SubCell"/>
</dbReference>
<feature type="transmembrane region" description="Helical" evidence="7">
    <location>
        <begin position="129"/>
        <end position="149"/>
    </location>
</feature>
<evidence type="ECO:0000256" key="6">
    <source>
        <dbReference type="RuleBase" id="RU000688"/>
    </source>
</evidence>